<dbReference type="AlphaFoldDB" id="A0AAN7SRD6"/>
<evidence type="ECO:0000313" key="1">
    <source>
        <dbReference type="EMBL" id="KAK4880365.1"/>
    </source>
</evidence>
<gene>
    <name evidence="1" type="ORF">RN001_008511</name>
</gene>
<comment type="caution">
    <text evidence="1">The sequence shown here is derived from an EMBL/GenBank/DDBJ whole genome shotgun (WGS) entry which is preliminary data.</text>
</comment>
<sequence length="131" mass="15731">MKKGAIKWIKAEALRRPDGIISSKCRENNEHGFTPTYEREKRENMNFIMSNEYMRIWLKERKIYEIDTYSKYEVESDAGDIKRRFVQRFMKPKPTSIRVMPIITLKRFAHIDAKIAFKNKEKELAKTKLNK</sequence>
<dbReference type="EMBL" id="JARPUR010000003">
    <property type="protein sequence ID" value="KAK4880365.1"/>
    <property type="molecule type" value="Genomic_DNA"/>
</dbReference>
<proteinExistence type="predicted"/>
<dbReference type="Proteomes" id="UP001353858">
    <property type="component" value="Unassembled WGS sequence"/>
</dbReference>
<keyword evidence="2" id="KW-1185">Reference proteome</keyword>
<accession>A0AAN7SRD6</accession>
<name>A0AAN7SRD6_9COLE</name>
<evidence type="ECO:0000313" key="2">
    <source>
        <dbReference type="Proteomes" id="UP001353858"/>
    </source>
</evidence>
<protein>
    <submittedName>
        <fullName evidence="1">Uncharacterized protein</fullName>
    </submittedName>
</protein>
<organism evidence="1 2">
    <name type="scientific">Aquatica leii</name>
    <dbReference type="NCBI Taxonomy" id="1421715"/>
    <lineage>
        <taxon>Eukaryota</taxon>
        <taxon>Metazoa</taxon>
        <taxon>Ecdysozoa</taxon>
        <taxon>Arthropoda</taxon>
        <taxon>Hexapoda</taxon>
        <taxon>Insecta</taxon>
        <taxon>Pterygota</taxon>
        <taxon>Neoptera</taxon>
        <taxon>Endopterygota</taxon>
        <taxon>Coleoptera</taxon>
        <taxon>Polyphaga</taxon>
        <taxon>Elateriformia</taxon>
        <taxon>Elateroidea</taxon>
        <taxon>Lampyridae</taxon>
        <taxon>Luciolinae</taxon>
        <taxon>Aquatica</taxon>
    </lineage>
</organism>
<reference evidence="2" key="1">
    <citation type="submission" date="2023-01" db="EMBL/GenBank/DDBJ databases">
        <title>Key to firefly adult light organ development and bioluminescence: homeobox transcription factors regulate luciferase expression and transportation to peroxisome.</title>
        <authorList>
            <person name="Fu X."/>
        </authorList>
    </citation>
    <scope>NUCLEOTIDE SEQUENCE [LARGE SCALE GENOMIC DNA]</scope>
</reference>